<comment type="caution">
    <text evidence="7">The sequence shown here is derived from an EMBL/GenBank/DDBJ whole genome shotgun (WGS) entry which is preliminary data.</text>
</comment>
<evidence type="ECO:0000313" key="7">
    <source>
        <dbReference type="EMBL" id="CAK0785330.1"/>
    </source>
</evidence>
<accession>A0AAV1IH35</accession>
<keyword evidence="2 5" id="KW-0489">Methyltransferase</keyword>
<dbReference type="PROSITE" id="PS00094">
    <property type="entry name" value="C5_MTASE_1"/>
    <property type="match status" value="1"/>
</dbReference>
<evidence type="ECO:0000313" key="8">
    <source>
        <dbReference type="Proteomes" id="UP001314263"/>
    </source>
</evidence>
<feature type="region of interest" description="Disordered" evidence="6">
    <location>
        <begin position="1"/>
        <end position="105"/>
    </location>
</feature>
<dbReference type="AlphaFoldDB" id="A0AAV1IH35"/>
<evidence type="ECO:0000256" key="3">
    <source>
        <dbReference type="ARBA" id="ARBA00022679"/>
    </source>
</evidence>
<dbReference type="InterPro" id="IPR029063">
    <property type="entry name" value="SAM-dependent_MTases_sf"/>
</dbReference>
<proteinExistence type="inferred from homology"/>
<dbReference type="EC" id="2.1.1.37" evidence="1"/>
<feature type="compositionally biased region" description="Pro residues" evidence="6">
    <location>
        <begin position="75"/>
        <end position="86"/>
    </location>
</feature>
<comment type="similarity">
    <text evidence="5">Belongs to the class I-like SAM-binding methyltransferase superfamily. C5-methyltransferase family.</text>
</comment>
<dbReference type="PROSITE" id="PS51679">
    <property type="entry name" value="SAM_MT_C5"/>
    <property type="match status" value="1"/>
</dbReference>
<reference evidence="7 8" key="1">
    <citation type="submission" date="2023-10" db="EMBL/GenBank/DDBJ databases">
        <authorList>
            <person name="Maclean D."/>
            <person name="Macfadyen A."/>
        </authorList>
    </citation>
    <scope>NUCLEOTIDE SEQUENCE [LARGE SCALE GENOMIC DNA]</scope>
</reference>
<dbReference type="EMBL" id="CAUYUE010000012">
    <property type="protein sequence ID" value="CAK0785330.1"/>
    <property type="molecule type" value="Genomic_DNA"/>
</dbReference>
<gene>
    <name evidence="7" type="ORF">CVIRNUC_008537</name>
</gene>
<keyword evidence="3 5" id="KW-0808">Transferase</keyword>
<evidence type="ECO:0000256" key="2">
    <source>
        <dbReference type="ARBA" id="ARBA00022603"/>
    </source>
</evidence>
<dbReference type="PANTHER" id="PTHR10629:SF52">
    <property type="entry name" value="DNA (CYTOSINE-5)-METHYLTRANSFERASE 1"/>
    <property type="match status" value="1"/>
</dbReference>
<dbReference type="Pfam" id="PF00145">
    <property type="entry name" value="DNA_methylase"/>
    <property type="match status" value="1"/>
</dbReference>
<dbReference type="Gene3D" id="3.40.50.150">
    <property type="entry name" value="Vaccinia Virus protein VP39"/>
    <property type="match status" value="1"/>
</dbReference>
<dbReference type="InterPro" id="IPR050390">
    <property type="entry name" value="C5-Methyltransferase"/>
</dbReference>
<evidence type="ECO:0000256" key="5">
    <source>
        <dbReference type="PROSITE-ProRule" id="PRU01016"/>
    </source>
</evidence>
<keyword evidence="8" id="KW-1185">Reference proteome</keyword>
<protein>
    <recommendedName>
        <fullName evidence="1">DNA (cytosine-5-)-methyltransferase</fullName>
        <ecNumber evidence="1">2.1.1.37</ecNumber>
    </recommendedName>
</protein>
<dbReference type="PANTHER" id="PTHR10629">
    <property type="entry name" value="CYTOSINE-SPECIFIC METHYLTRANSFERASE"/>
    <property type="match status" value="1"/>
</dbReference>
<dbReference type="GO" id="GO:0032259">
    <property type="term" value="P:methylation"/>
    <property type="evidence" value="ECO:0007669"/>
    <property type="project" value="UniProtKB-KW"/>
</dbReference>
<dbReference type="GO" id="GO:0003677">
    <property type="term" value="F:DNA binding"/>
    <property type="evidence" value="ECO:0007669"/>
    <property type="project" value="TreeGrafter"/>
</dbReference>
<dbReference type="Proteomes" id="UP001314263">
    <property type="component" value="Unassembled WGS sequence"/>
</dbReference>
<evidence type="ECO:0000256" key="6">
    <source>
        <dbReference type="SAM" id="MobiDB-lite"/>
    </source>
</evidence>
<dbReference type="InterPro" id="IPR001525">
    <property type="entry name" value="C5_MeTfrase"/>
</dbReference>
<dbReference type="GO" id="GO:0005634">
    <property type="term" value="C:nucleus"/>
    <property type="evidence" value="ECO:0007669"/>
    <property type="project" value="TreeGrafter"/>
</dbReference>
<evidence type="ECO:0000256" key="4">
    <source>
        <dbReference type="ARBA" id="ARBA00022691"/>
    </source>
</evidence>
<dbReference type="GO" id="GO:0003886">
    <property type="term" value="F:DNA (cytosine-5-)-methyltransferase activity"/>
    <property type="evidence" value="ECO:0007669"/>
    <property type="project" value="UniProtKB-EC"/>
</dbReference>
<organism evidence="7 8">
    <name type="scientific">Coccomyxa viridis</name>
    <dbReference type="NCBI Taxonomy" id="1274662"/>
    <lineage>
        <taxon>Eukaryota</taxon>
        <taxon>Viridiplantae</taxon>
        <taxon>Chlorophyta</taxon>
        <taxon>core chlorophytes</taxon>
        <taxon>Trebouxiophyceae</taxon>
        <taxon>Trebouxiophyceae incertae sedis</taxon>
        <taxon>Coccomyxaceae</taxon>
        <taxon>Coccomyxa</taxon>
    </lineage>
</organism>
<evidence type="ECO:0000256" key="1">
    <source>
        <dbReference type="ARBA" id="ARBA00011975"/>
    </source>
</evidence>
<keyword evidence="4 5" id="KW-0949">S-adenosyl-L-methionine</keyword>
<feature type="compositionally biased region" description="Basic and acidic residues" evidence="6">
    <location>
        <begin position="88"/>
        <end position="97"/>
    </location>
</feature>
<name>A0AAV1IH35_9CHLO</name>
<dbReference type="InterPro" id="IPR018117">
    <property type="entry name" value="C5_DNA_meth_AS"/>
</dbReference>
<feature type="active site" evidence="5">
    <location>
        <position position="441"/>
    </location>
</feature>
<sequence length="682" mass="76260">MPAEGSVICLLTSDDEEEPIVIDDATTDEPSSSTQHAAERTTRRICPSRNGKPSPGDLNMTWLEARAGCAGSVPNPRPQPSRPPPVVKGEKNLEHSGNKTAQELPCSSIAEVQLRSKHSVTLLDPLRELESGVTEASGICFRIDSEDARPVTVRPGQDILVRMEAGLGVAKVLAILQDQQGEPRLGLHYGWLVGDTVELAKLEHPRVTIRYPRRVVWQKDLCSDGKHRVTGPKSGMYKDFVSWSHIAGLCCVKPRSQCTNEELERGMPSEEDLSRSNAAGCMEVFFHDSQQFDSSIMRWEDRYCPEPCGWADIPGPCYIEGRPLSVMDICCGLGTVSLAGRELTRAVRAKHPWDNRGFATEWAFDRDWDRDHKTGRLTPAKCQFPFDSFMDAYGRTKVKRAVSVEELADALDEFQRTGKDPSWGVLPRPGELDLLHASPPCQDLSPLNQHTDFDRASQNLFPLLDAVMRVIEHVRPRFITIEEVAFFLMHRIIKQKGKSGRVPVRCIWRIVLPLQEMGYQVDIRLMNAVHYAVPQRRERLIIFAAKSGHKLPTPMPPWTHWPLEGCGRKLYRDDALPNHPEEHWGSCRMSSTPYHTQHTLPRAVSAREALQDLPAPTEPTQTSAQSFISVALIRAPACKTHNHSLLQRSACTWQPFQLICSLIFVNTVSAPGDCASVGMPLP</sequence>
<feature type="compositionally biased region" description="Acidic residues" evidence="6">
    <location>
        <begin position="13"/>
        <end position="27"/>
    </location>
</feature>
<dbReference type="GO" id="GO:0044027">
    <property type="term" value="P:negative regulation of gene expression via chromosomal CpG island methylation"/>
    <property type="evidence" value="ECO:0007669"/>
    <property type="project" value="TreeGrafter"/>
</dbReference>
<dbReference type="SUPFAM" id="SSF53335">
    <property type="entry name" value="S-adenosyl-L-methionine-dependent methyltransferases"/>
    <property type="match status" value="1"/>
</dbReference>